<dbReference type="PANTHER" id="PTHR37016:SF3">
    <property type="entry name" value="NEUTRAL PROTEASE 2-RELATED"/>
    <property type="match status" value="1"/>
</dbReference>
<evidence type="ECO:0000256" key="8">
    <source>
        <dbReference type="SAM" id="SignalP"/>
    </source>
</evidence>
<dbReference type="EMBL" id="MWPZ01000014">
    <property type="protein sequence ID" value="TIC89620.1"/>
    <property type="molecule type" value="Genomic_DNA"/>
</dbReference>
<comment type="cofactor">
    <cofactor evidence="1">
        <name>Zn(2+)</name>
        <dbReference type="ChEBI" id="CHEBI:29105"/>
    </cofactor>
</comment>
<evidence type="ECO:0000313" key="10">
    <source>
        <dbReference type="EMBL" id="TIC89620.1"/>
    </source>
</evidence>
<dbReference type="AlphaFoldDB" id="A0A4T0VCB9"/>
<keyword evidence="3" id="KW-0645">Protease</keyword>
<evidence type="ECO:0000256" key="2">
    <source>
        <dbReference type="ARBA" id="ARBA00010279"/>
    </source>
</evidence>
<keyword evidence="7" id="KW-0482">Metalloprotease</keyword>
<accession>A0A4T0VCB9</accession>
<dbReference type="OrthoDB" id="4811013at2759"/>
<gene>
    <name evidence="10" type="ORF">CH35J_012576</name>
</gene>
<dbReference type="GO" id="GO:0046872">
    <property type="term" value="F:metal ion binding"/>
    <property type="evidence" value="ECO:0007669"/>
    <property type="project" value="UniProtKB-KW"/>
</dbReference>
<dbReference type="GO" id="GO:0004222">
    <property type="term" value="F:metalloendopeptidase activity"/>
    <property type="evidence" value="ECO:0007669"/>
    <property type="project" value="InterPro"/>
</dbReference>
<comment type="caution">
    <text evidence="10">The sequence shown here is derived from an EMBL/GenBank/DDBJ whole genome shotgun (WGS) entry which is preliminary data.</text>
</comment>
<dbReference type="Proteomes" id="UP000305883">
    <property type="component" value="Unassembled WGS sequence"/>
</dbReference>
<keyword evidence="8" id="KW-0732">Signal</keyword>
<dbReference type="PANTHER" id="PTHR37016">
    <property type="match status" value="1"/>
</dbReference>
<name>A0A4T0VCB9_9PEZI</name>
<sequence>MLALREIMHFLLVSLVLATSPVQPSNTSTNLLPELRKRGDINRIVVVGGVTGKNSIYHCNADQVDTIQRAVQSMRRFAGLGYNFLLQDNSHTTAAYIAWFGEKHATEKWAIAIRRNIYKSIWDISDKIDNYVSGLDSIDGAVVIGCTTPEDDPECTLTESEITRALAYMEGGYIKLCTGFFSLSSDYSRAYNLWGSQRREHETTGRALLHEMTHLDGVVGKRWRTYDKAYGPDDSLLLDEDDMIENADTYKLFTLEIEANPINSKRQVKNQKDKKKIARQILQGD</sequence>
<organism evidence="10 11">
    <name type="scientific">Colletotrichum higginsianum</name>
    <dbReference type="NCBI Taxonomy" id="80884"/>
    <lineage>
        <taxon>Eukaryota</taxon>
        <taxon>Fungi</taxon>
        <taxon>Dikarya</taxon>
        <taxon>Ascomycota</taxon>
        <taxon>Pezizomycotina</taxon>
        <taxon>Sordariomycetes</taxon>
        <taxon>Hypocreomycetidae</taxon>
        <taxon>Glomerellales</taxon>
        <taxon>Glomerellaceae</taxon>
        <taxon>Colletotrichum</taxon>
        <taxon>Colletotrichum destructivum species complex</taxon>
    </lineage>
</organism>
<evidence type="ECO:0000259" key="9">
    <source>
        <dbReference type="Pfam" id="PF14521"/>
    </source>
</evidence>
<feature type="signal peptide" evidence="8">
    <location>
        <begin position="1"/>
        <end position="18"/>
    </location>
</feature>
<comment type="similarity">
    <text evidence="2">Belongs to the peptidase M35 family.</text>
</comment>
<protein>
    <recommendedName>
        <fullName evidence="9">Lysine-specific metallo-endopeptidase domain-containing protein</fullName>
    </recommendedName>
</protein>
<evidence type="ECO:0000256" key="7">
    <source>
        <dbReference type="ARBA" id="ARBA00023049"/>
    </source>
</evidence>
<evidence type="ECO:0000256" key="6">
    <source>
        <dbReference type="ARBA" id="ARBA00022833"/>
    </source>
</evidence>
<proteinExistence type="inferred from homology"/>
<evidence type="ECO:0000256" key="4">
    <source>
        <dbReference type="ARBA" id="ARBA00022723"/>
    </source>
</evidence>
<keyword evidence="6" id="KW-0862">Zinc</keyword>
<feature type="chain" id="PRO_5020202985" description="Lysine-specific metallo-endopeptidase domain-containing protein" evidence="8">
    <location>
        <begin position="19"/>
        <end position="285"/>
    </location>
</feature>
<evidence type="ECO:0000256" key="5">
    <source>
        <dbReference type="ARBA" id="ARBA00022801"/>
    </source>
</evidence>
<dbReference type="SUPFAM" id="SSF55486">
    <property type="entry name" value="Metalloproteases ('zincins'), catalytic domain"/>
    <property type="match status" value="1"/>
</dbReference>
<keyword evidence="5" id="KW-0378">Hydrolase</keyword>
<reference evidence="10 11" key="1">
    <citation type="journal article" date="2019" name="Genome Biol. Evol.">
        <title>Genomic Plasticity Mediated by Transposable Elements in the Plant Pathogenic Fungus Colletotrichum higginsianum.</title>
        <authorList>
            <person name="Tsushima A."/>
            <person name="Gan P."/>
            <person name="Kumakura N."/>
            <person name="Narusaka M."/>
            <person name="Takano Y."/>
            <person name="Narusaka Y."/>
            <person name="Shirasu K."/>
        </authorList>
    </citation>
    <scope>NUCLEOTIDE SEQUENCE [LARGE SCALE GENOMIC DNA]</scope>
    <source>
        <strain evidence="10 11">MAFF305635-RFP</strain>
    </source>
</reference>
<dbReference type="InterPro" id="IPR029463">
    <property type="entry name" value="Lys_MEP"/>
</dbReference>
<dbReference type="Gene3D" id="3.40.390.10">
    <property type="entry name" value="Collagenase (Catalytic Domain)"/>
    <property type="match status" value="1"/>
</dbReference>
<evidence type="ECO:0000256" key="1">
    <source>
        <dbReference type="ARBA" id="ARBA00001947"/>
    </source>
</evidence>
<feature type="domain" description="Lysine-specific metallo-endopeptidase" evidence="9">
    <location>
        <begin position="88"/>
        <end position="254"/>
    </location>
</feature>
<dbReference type="InterPro" id="IPR050414">
    <property type="entry name" value="Fungal_M35_metalloproteases"/>
</dbReference>
<dbReference type="InterPro" id="IPR024079">
    <property type="entry name" value="MetalloPept_cat_dom_sf"/>
</dbReference>
<dbReference type="Pfam" id="PF14521">
    <property type="entry name" value="Aspzincin_M35"/>
    <property type="match status" value="1"/>
</dbReference>
<evidence type="ECO:0000256" key="3">
    <source>
        <dbReference type="ARBA" id="ARBA00022670"/>
    </source>
</evidence>
<evidence type="ECO:0000313" key="11">
    <source>
        <dbReference type="Proteomes" id="UP000305883"/>
    </source>
</evidence>
<dbReference type="GO" id="GO:0006508">
    <property type="term" value="P:proteolysis"/>
    <property type="evidence" value="ECO:0007669"/>
    <property type="project" value="UniProtKB-KW"/>
</dbReference>
<keyword evidence="4" id="KW-0479">Metal-binding</keyword>